<dbReference type="GO" id="GO:0000122">
    <property type="term" value="P:negative regulation of transcription by RNA polymerase II"/>
    <property type="evidence" value="ECO:0007669"/>
    <property type="project" value="TreeGrafter"/>
</dbReference>
<feature type="compositionally biased region" description="Low complexity" evidence="5">
    <location>
        <begin position="66"/>
        <end position="78"/>
    </location>
</feature>
<dbReference type="AlphaFoldDB" id="A0AAQ3Q3D1"/>
<dbReference type="InterPro" id="IPR003822">
    <property type="entry name" value="PAH"/>
</dbReference>
<evidence type="ECO:0000256" key="2">
    <source>
        <dbReference type="ARBA" id="ARBA00022491"/>
    </source>
</evidence>
<dbReference type="Pfam" id="PF02671">
    <property type="entry name" value="PAH"/>
    <property type="match status" value="1"/>
</dbReference>
<keyword evidence="7" id="KW-1185">Reference proteome</keyword>
<protein>
    <submittedName>
        <fullName evidence="6">SIN3-like 3</fullName>
    </submittedName>
</protein>
<dbReference type="GO" id="GO:0003714">
    <property type="term" value="F:transcription corepressor activity"/>
    <property type="evidence" value="ECO:0007669"/>
    <property type="project" value="InterPro"/>
</dbReference>
<dbReference type="Proteomes" id="UP001327560">
    <property type="component" value="Chromosome 1"/>
</dbReference>
<name>A0AAQ3Q3D1_9LILI</name>
<dbReference type="PANTHER" id="PTHR12346">
    <property type="entry name" value="SIN3B-RELATED"/>
    <property type="match status" value="1"/>
</dbReference>
<evidence type="ECO:0000313" key="6">
    <source>
        <dbReference type="EMBL" id="WOK94537.1"/>
    </source>
</evidence>
<dbReference type="PROSITE" id="PS51477">
    <property type="entry name" value="PAH"/>
    <property type="match status" value="1"/>
</dbReference>
<feature type="compositionally biased region" description="Low complexity" evidence="5">
    <location>
        <begin position="14"/>
        <end position="32"/>
    </location>
</feature>
<dbReference type="InterPro" id="IPR036600">
    <property type="entry name" value="PAH_sf"/>
</dbReference>
<dbReference type="EMBL" id="CP136890">
    <property type="protein sequence ID" value="WOK94537.1"/>
    <property type="molecule type" value="Genomic_DNA"/>
</dbReference>
<keyword evidence="2" id="KW-0678">Repressor</keyword>
<keyword evidence="3 4" id="KW-0539">Nucleus</keyword>
<organism evidence="6 7">
    <name type="scientific">Canna indica</name>
    <name type="common">Indian-shot</name>
    <dbReference type="NCBI Taxonomy" id="4628"/>
    <lineage>
        <taxon>Eukaryota</taxon>
        <taxon>Viridiplantae</taxon>
        <taxon>Streptophyta</taxon>
        <taxon>Embryophyta</taxon>
        <taxon>Tracheophyta</taxon>
        <taxon>Spermatophyta</taxon>
        <taxon>Magnoliopsida</taxon>
        <taxon>Liliopsida</taxon>
        <taxon>Zingiberales</taxon>
        <taxon>Cannaceae</taxon>
        <taxon>Canna</taxon>
    </lineage>
</organism>
<dbReference type="SUPFAM" id="SSF47762">
    <property type="entry name" value="PAH2 domain"/>
    <property type="match status" value="1"/>
</dbReference>
<evidence type="ECO:0000256" key="5">
    <source>
        <dbReference type="SAM" id="MobiDB-lite"/>
    </source>
</evidence>
<dbReference type="GO" id="GO:0000118">
    <property type="term" value="C:histone deacetylase complex"/>
    <property type="evidence" value="ECO:0007669"/>
    <property type="project" value="TreeGrafter"/>
</dbReference>
<dbReference type="GO" id="GO:0000785">
    <property type="term" value="C:chromatin"/>
    <property type="evidence" value="ECO:0007669"/>
    <property type="project" value="TreeGrafter"/>
</dbReference>
<evidence type="ECO:0000256" key="1">
    <source>
        <dbReference type="ARBA" id="ARBA00004123"/>
    </source>
</evidence>
<evidence type="ECO:0000256" key="4">
    <source>
        <dbReference type="PROSITE-ProRule" id="PRU00810"/>
    </source>
</evidence>
<feature type="region of interest" description="Disordered" evidence="5">
    <location>
        <begin position="1"/>
        <end position="78"/>
    </location>
</feature>
<dbReference type="PANTHER" id="PTHR12346:SF0">
    <property type="entry name" value="SIN3A, ISOFORM G"/>
    <property type="match status" value="1"/>
</dbReference>
<evidence type="ECO:0000256" key="3">
    <source>
        <dbReference type="ARBA" id="ARBA00023242"/>
    </source>
</evidence>
<accession>A0AAQ3Q3D1</accession>
<dbReference type="InterPro" id="IPR039774">
    <property type="entry name" value="Sin3-like"/>
</dbReference>
<comment type="subcellular location">
    <subcellularLocation>
        <location evidence="1 4">Nucleus</location>
    </subcellularLocation>
</comment>
<reference evidence="6 7" key="1">
    <citation type="submission" date="2023-10" db="EMBL/GenBank/DDBJ databases">
        <title>Chromosome-scale genome assembly provides insights into flower coloration mechanisms of Canna indica.</title>
        <authorList>
            <person name="Li C."/>
        </authorList>
    </citation>
    <scope>NUCLEOTIDE SEQUENCE [LARGE SCALE GENOMIC DNA]</scope>
    <source>
        <tissue evidence="6">Flower</tissue>
    </source>
</reference>
<sequence>MEEEQSDGEATTPSGSPLSDQSLSNSTSSTLTEVVEASGGGANAAGREEKLPESSEGEAISKQRHGSTTATSASPGASVKVRMVLKHEHDPRFHEAVSFVEKVQNRFSRFSDNKYRSFLDILDMYLINQNLVEVQQEMDVLLRDHSDLLEEFRNFLPDGYQSSSIPFGLKIDVQEIKQDALIHKVASTTKKVEKMIETIQCGVDVKIEDHLTPSDLRCAEELYGLDFLDNLHEKAVATLPALLARLKQKLEELSVDSEEALAHLSSCSKQQDPKS</sequence>
<proteinExistence type="predicted"/>
<dbReference type="Gene3D" id="1.20.1160.11">
    <property type="entry name" value="Paired amphipathic helix"/>
    <property type="match status" value="1"/>
</dbReference>
<gene>
    <name evidence="6" type="ORF">Cni_G03241</name>
</gene>
<evidence type="ECO:0000313" key="7">
    <source>
        <dbReference type="Proteomes" id="UP001327560"/>
    </source>
</evidence>